<evidence type="ECO:0000256" key="2">
    <source>
        <dbReference type="SAM" id="SignalP"/>
    </source>
</evidence>
<dbReference type="InterPro" id="IPR005064">
    <property type="entry name" value="BUG"/>
</dbReference>
<feature type="signal peptide" evidence="2">
    <location>
        <begin position="1"/>
        <end position="22"/>
    </location>
</feature>
<dbReference type="RefSeq" id="WP_121622073.1">
    <property type="nucleotide sequence ID" value="NZ_JACIIW010000003.1"/>
</dbReference>
<dbReference type="EMBL" id="RCTF01000002">
    <property type="protein sequence ID" value="RLP81221.1"/>
    <property type="molecule type" value="Genomic_DNA"/>
</dbReference>
<dbReference type="SUPFAM" id="SSF53850">
    <property type="entry name" value="Periplasmic binding protein-like II"/>
    <property type="match status" value="1"/>
</dbReference>
<dbReference type="InterPro" id="IPR042100">
    <property type="entry name" value="Bug_dom1"/>
</dbReference>
<dbReference type="AlphaFoldDB" id="A0A3L7ANM4"/>
<keyword evidence="2" id="KW-0732">Signal</keyword>
<protein>
    <submittedName>
        <fullName evidence="3">Tripartite tricarboxylate transporter substrate binding protein</fullName>
    </submittedName>
</protein>
<dbReference type="Proteomes" id="UP000269692">
    <property type="component" value="Unassembled WGS sequence"/>
</dbReference>
<organism evidence="3 4">
    <name type="scientific">Xanthobacter tagetidis</name>
    <dbReference type="NCBI Taxonomy" id="60216"/>
    <lineage>
        <taxon>Bacteria</taxon>
        <taxon>Pseudomonadati</taxon>
        <taxon>Pseudomonadota</taxon>
        <taxon>Alphaproteobacteria</taxon>
        <taxon>Hyphomicrobiales</taxon>
        <taxon>Xanthobacteraceae</taxon>
        <taxon>Xanthobacter</taxon>
    </lineage>
</organism>
<dbReference type="PANTHER" id="PTHR42928">
    <property type="entry name" value="TRICARBOXYLATE-BINDING PROTEIN"/>
    <property type="match status" value="1"/>
</dbReference>
<keyword evidence="4" id="KW-1185">Reference proteome</keyword>
<comment type="similarity">
    <text evidence="1">Belongs to the UPF0065 (bug) family.</text>
</comment>
<evidence type="ECO:0000313" key="4">
    <source>
        <dbReference type="Proteomes" id="UP000269692"/>
    </source>
</evidence>
<dbReference type="OrthoDB" id="7243230at2"/>
<evidence type="ECO:0000313" key="3">
    <source>
        <dbReference type="EMBL" id="RLP81221.1"/>
    </source>
</evidence>
<proteinExistence type="inferred from homology"/>
<dbReference type="PANTHER" id="PTHR42928:SF5">
    <property type="entry name" value="BLR1237 PROTEIN"/>
    <property type="match status" value="1"/>
</dbReference>
<dbReference type="PROSITE" id="PS51257">
    <property type="entry name" value="PROKAR_LIPOPROTEIN"/>
    <property type="match status" value="1"/>
</dbReference>
<accession>A0A3L7ANM4</accession>
<comment type="caution">
    <text evidence="3">The sequence shown here is derived from an EMBL/GenBank/DDBJ whole genome shotgun (WGS) entry which is preliminary data.</text>
</comment>
<dbReference type="Pfam" id="PF03401">
    <property type="entry name" value="TctC"/>
    <property type="match status" value="1"/>
</dbReference>
<feature type="chain" id="PRO_5018304809" evidence="2">
    <location>
        <begin position="23"/>
        <end position="322"/>
    </location>
</feature>
<dbReference type="CDD" id="cd07012">
    <property type="entry name" value="PBP2_Bug_TTT"/>
    <property type="match status" value="1"/>
</dbReference>
<dbReference type="Gene3D" id="3.40.190.150">
    <property type="entry name" value="Bordetella uptake gene, domain 1"/>
    <property type="match status" value="1"/>
</dbReference>
<reference evidence="3 4" key="1">
    <citation type="submission" date="2018-10" db="EMBL/GenBank/DDBJ databases">
        <title>Xanthobacter tagetidis genome sequencing and assembly.</title>
        <authorList>
            <person name="Maclea K.S."/>
            <person name="Goen A.E."/>
            <person name="Fatima S.A."/>
        </authorList>
    </citation>
    <scope>NUCLEOTIDE SEQUENCE [LARGE SCALE GENOMIC DNA]</scope>
    <source>
        <strain evidence="3 4">ATCC 700314</strain>
    </source>
</reference>
<dbReference type="Gene3D" id="3.40.190.10">
    <property type="entry name" value="Periplasmic binding protein-like II"/>
    <property type="match status" value="1"/>
</dbReference>
<dbReference type="PIRSF" id="PIRSF017082">
    <property type="entry name" value="YflP"/>
    <property type="match status" value="1"/>
</dbReference>
<evidence type="ECO:0000256" key="1">
    <source>
        <dbReference type="ARBA" id="ARBA00006987"/>
    </source>
</evidence>
<name>A0A3L7ANM4_9HYPH</name>
<sequence>MSRLKIIPLALAAAFACAPALAQTFPERTITVVVPFPPGGASDSTARFIQPKMQEKLGQTVVIDNRPGANGANGASHVKGQAPDGYTLLVGSIGVFAINPALNPNLSYQPGKDLDLLTVAVRTPNVLVANPDFPVNSVKELIAYLNKNPEKVTFASSGVGSSDHLTAALFWQKTGTSGVHVPYKGGGPAIADLIAGHANVSFQNLGAVASQIKAGKLKALGVTANERNAVLPDVPTMKEAGVDGIDVYSWQAAAAPKGLPAPVKAKLYEALKASLNDPEVKAKFNGLGFDVVAITPEEFVVFRDGEEQRWRQVVKTGKIETN</sequence>
<gene>
    <name evidence="3" type="ORF">D9R14_04340</name>
</gene>